<name>A0A316UDF0_9BASI</name>
<dbReference type="STRING" id="1684307.A0A316UDF0"/>
<dbReference type="InterPro" id="IPR004827">
    <property type="entry name" value="bZIP"/>
</dbReference>
<dbReference type="OrthoDB" id="2245989at2759"/>
<feature type="compositionally biased region" description="Polar residues" evidence="1">
    <location>
        <begin position="279"/>
        <end position="292"/>
    </location>
</feature>
<sequence length="638" mass="70233">MANVDARLSTSPSTTSRSAGAEPNSSAQRDHHPDPKSVPRRPSPFDLYTSSAATASTSSAAVKVESDDRRQVAAHAAAEEANSEQSRYLKRKEQNRLAQRRHREKQRQDIEAKRRRKSDSGESSGQEAEDVPQAIPPASHGRTAEHAEAPSGRRRMRKRRVVEGAAMSPASFAFDAASVNPGASSAFTYVNGGSASQAQLTQQGSLPDALYPDLSASSVPGEARLSLSTPTSGTASTPSYDAQRGFYDDSSRQTAASSFAVDGSVPWPENTPWDWPNAGTLSAGSQPISGSISRPPEQVQLPIAHHPSQHDSALQSWQINGNTATTQNDHYRIQRNQEQAMRHFVSLVSQSIPWMDHLLAPRWDMIKVLKQAAEQLGLMQDYLEEDESISFLDGDYRVASRNSISAIDDQQDIPSADIQAHAGEQVHPSPEKTDWRLSQPADATGGSTGVTISVLRWTGWPSNMKPSRLSGVVPHHPFLDLAFPWPNLRDKVFAAIACDFLIEKRFCDDVWPGQPVEDGAFPEPPYTVHGDDAFDPAGYEISNRFALRYGPLLDASIFRRTNWWRRQQGKEELPRSILDLANYFETFFAAQIRHLLQPAHHPAPMRPPVSLPWPLQLLGSGTSMLNGQTQTMPIQELH</sequence>
<feature type="compositionally biased region" description="Basic and acidic residues" evidence="1">
    <location>
        <begin position="28"/>
        <end position="37"/>
    </location>
</feature>
<reference evidence="3 4" key="1">
    <citation type="journal article" date="2018" name="Mol. Biol. Evol.">
        <title>Broad Genomic Sampling Reveals a Smut Pathogenic Ancestry of the Fungal Clade Ustilaginomycotina.</title>
        <authorList>
            <person name="Kijpornyongpan T."/>
            <person name="Mondo S.J."/>
            <person name="Barry K."/>
            <person name="Sandor L."/>
            <person name="Lee J."/>
            <person name="Lipzen A."/>
            <person name="Pangilinan J."/>
            <person name="LaButti K."/>
            <person name="Hainaut M."/>
            <person name="Henrissat B."/>
            <person name="Grigoriev I.V."/>
            <person name="Spatafora J.W."/>
            <person name="Aime M.C."/>
        </authorList>
    </citation>
    <scope>NUCLEOTIDE SEQUENCE [LARGE SCALE GENOMIC DNA]</scope>
    <source>
        <strain evidence="3 4">MCA 4718</strain>
    </source>
</reference>
<dbReference type="GO" id="GO:0003700">
    <property type="term" value="F:DNA-binding transcription factor activity"/>
    <property type="evidence" value="ECO:0007669"/>
    <property type="project" value="InterPro"/>
</dbReference>
<accession>A0A316UDF0</accession>
<organism evidence="3 4">
    <name type="scientific">Pseudomicrostroma glucosiphilum</name>
    <dbReference type="NCBI Taxonomy" id="1684307"/>
    <lineage>
        <taxon>Eukaryota</taxon>
        <taxon>Fungi</taxon>
        <taxon>Dikarya</taxon>
        <taxon>Basidiomycota</taxon>
        <taxon>Ustilaginomycotina</taxon>
        <taxon>Exobasidiomycetes</taxon>
        <taxon>Microstromatales</taxon>
        <taxon>Microstromatales incertae sedis</taxon>
        <taxon>Pseudomicrostroma</taxon>
    </lineage>
</organism>
<feature type="compositionally biased region" description="Low complexity" evidence="1">
    <location>
        <begin position="9"/>
        <end position="18"/>
    </location>
</feature>
<feature type="region of interest" description="Disordered" evidence="1">
    <location>
        <begin position="220"/>
        <end position="248"/>
    </location>
</feature>
<evidence type="ECO:0000313" key="4">
    <source>
        <dbReference type="Proteomes" id="UP000245942"/>
    </source>
</evidence>
<feature type="compositionally biased region" description="Low complexity" evidence="1">
    <location>
        <begin position="49"/>
        <end position="61"/>
    </location>
</feature>
<evidence type="ECO:0000256" key="1">
    <source>
        <dbReference type="SAM" id="MobiDB-lite"/>
    </source>
</evidence>
<gene>
    <name evidence="3" type="ORF">BCV69DRAFT_276010</name>
</gene>
<protein>
    <recommendedName>
        <fullName evidence="2">BZIP domain-containing protein</fullName>
    </recommendedName>
</protein>
<evidence type="ECO:0000313" key="3">
    <source>
        <dbReference type="EMBL" id="PWN23277.1"/>
    </source>
</evidence>
<dbReference type="Proteomes" id="UP000245942">
    <property type="component" value="Unassembled WGS sequence"/>
</dbReference>
<dbReference type="PANTHER" id="PTHR38116">
    <property type="entry name" value="CHROMOSOME 7, WHOLE GENOME SHOTGUN SEQUENCE"/>
    <property type="match status" value="1"/>
</dbReference>
<evidence type="ECO:0000259" key="2">
    <source>
        <dbReference type="PROSITE" id="PS00036"/>
    </source>
</evidence>
<dbReference type="PANTHER" id="PTHR38116:SF9">
    <property type="entry name" value="BZIP DOMAIN-CONTAINING PROTEIN"/>
    <property type="match status" value="1"/>
</dbReference>
<dbReference type="RefSeq" id="XP_025350437.1">
    <property type="nucleotide sequence ID" value="XM_025491099.1"/>
</dbReference>
<dbReference type="AlphaFoldDB" id="A0A316UDF0"/>
<feature type="region of interest" description="Disordered" evidence="1">
    <location>
        <begin position="274"/>
        <end position="295"/>
    </location>
</feature>
<dbReference type="PROSITE" id="PS00036">
    <property type="entry name" value="BZIP_BASIC"/>
    <property type="match status" value="1"/>
</dbReference>
<feature type="region of interest" description="Disordered" evidence="1">
    <location>
        <begin position="1"/>
        <end position="159"/>
    </location>
</feature>
<dbReference type="EMBL" id="KZ819322">
    <property type="protein sequence ID" value="PWN23277.1"/>
    <property type="molecule type" value="Genomic_DNA"/>
</dbReference>
<feature type="domain" description="BZIP" evidence="2">
    <location>
        <begin position="90"/>
        <end position="105"/>
    </location>
</feature>
<proteinExistence type="predicted"/>
<feature type="region of interest" description="Disordered" evidence="1">
    <location>
        <begin position="422"/>
        <end position="446"/>
    </location>
</feature>
<dbReference type="GeneID" id="37012833"/>
<dbReference type="CDD" id="cd14688">
    <property type="entry name" value="bZIP_YAP"/>
    <property type="match status" value="1"/>
</dbReference>
<keyword evidence="4" id="KW-1185">Reference proteome</keyword>
<feature type="compositionally biased region" description="Low complexity" evidence="1">
    <location>
        <begin position="225"/>
        <end position="239"/>
    </location>
</feature>